<evidence type="ECO:0000259" key="2">
    <source>
        <dbReference type="SMART" id="SM00645"/>
    </source>
</evidence>
<dbReference type="PROSITE" id="PS00639">
    <property type="entry name" value="THIOL_PROTEASE_HIS"/>
    <property type="match status" value="1"/>
</dbReference>
<dbReference type="SMART" id="SM00645">
    <property type="entry name" value="Pept_C1"/>
    <property type="match status" value="1"/>
</dbReference>
<dbReference type="PANTHER" id="PTHR12411">
    <property type="entry name" value="CYSTEINE PROTEASE FAMILY C1-RELATED"/>
    <property type="match status" value="1"/>
</dbReference>
<dbReference type="InterPro" id="IPR000668">
    <property type="entry name" value="Peptidase_C1A_C"/>
</dbReference>
<evidence type="ECO:0000256" key="1">
    <source>
        <dbReference type="ARBA" id="ARBA00008455"/>
    </source>
</evidence>
<dbReference type="AlphaFoldDB" id="A0A915I3S9"/>
<feature type="domain" description="Peptidase C1A papain C-terminal" evidence="2">
    <location>
        <begin position="4"/>
        <end position="178"/>
    </location>
</feature>
<keyword evidence="3" id="KW-1185">Reference proteome</keyword>
<evidence type="ECO:0000313" key="3">
    <source>
        <dbReference type="Proteomes" id="UP000887565"/>
    </source>
</evidence>
<dbReference type="Pfam" id="PF00112">
    <property type="entry name" value="Peptidase_C1"/>
    <property type="match status" value="1"/>
</dbReference>
<dbReference type="WBParaSite" id="nRc.2.0.1.t08490-RA">
    <property type="protein sequence ID" value="nRc.2.0.1.t08490-RA"/>
    <property type="gene ID" value="nRc.2.0.1.g08490"/>
</dbReference>
<dbReference type="GO" id="GO:0006508">
    <property type="term" value="P:proteolysis"/>
    <property type="evidence" value="ECO:0007669"/>
    <property type="project" value="InterPro"/>
</dbReference>
<name>A0A915I3S9_ROMCU</name>
<dbReference type="GO" id="GO:0008234">
    <property type="term" value="F:cysteine-type peptidase activity"/>
    <property type="evidence" value="ECO:0007669"/>
    <property type="project" value="InterPro"/>
</dbReference>
<sequence>MERREESGSIFSCEGGYPDDVMAYYTNNGLATGGDPQATVAEPTGCLPYPSLMADSASCPTACDDGSALDTQKAGEYRTITSKNVDEIMQELYIYGSVVVCFDVYEDFYYLGPGIYQYSYGPNVGSHAVRVIGWGVENGVPYWLAVNQWGTGFGDNGFFKFLKGADHCGFESLVSFAYPSDAY</sequence>
<dbReference type="Gene3D" id="3.90.70.10">
    <property type="entry name" value="Cysteine proteinases"/>
    <property type="match status" value="1"/>
</dbReference>
<protein>
    <submittedName>
        <fullName evidence="4">Peptidase C1A papain C-terminal domain-containing protein</fullName>
    </submittedName>
</protein>
<comment type="similarity">
    <text evidence="1">Belongs to the peptidase C1 family.</text>
</comment>
<dbReference type="InterPro" id="IPR038765">
    <property type="entry name" value="Papain-like_cys_pep_sf"/>
</dbReference>
<reference evidence="4" key="1">
    <citation type="submission" date="2022-11" db="UniProtKB">
        <authorList>
            <consortium name="WormBaseParasite"/>
        </authorList>
    </citation>
    <scope>IDENTIFICATION</scope>
</reference>
<organism evidence="3 4">
    <name type="scientific">Romanomermis culicivorax</name>
    <name type="common">Nematode worm</name>
    <dbReference type="NCBI Taxonomy" id="13658"/>
    <lineage>
        <taxon>Eukaryota</taxon>
        <taxon>Metazoa</taxon>
        <taxon>Ecdysozoa</taxon>
        <taxon>Nematoda</taxon>
        <taxon>Enoplea</taxon>
        <taxon>Dorylaimia</taxon>
        <taxon>Mermithida</taxon>
        <taxon>Mermithoidea</taxon>
        <taxon>Mermithidae</taxon>
        <taxon>Romanomermis</taxon>
    </lineage>
</organism>
<dbReference type="InterPro" id="IPR025660">
    <property type="entry name" value="Pept_his_AS"/>
</dbReference>
<proteinExistence type="inferred from homology"/>
<dbReference type="InterPro" id="IPR013128">
    <property type="entry name" value="Peptidase_C1A"/>
</dbReference>
<dbReference type="SUPFAM" id="SSF54001">
    <property type="entry name" value="Cysteine proteinases"/>
    <property type="match status" value="1"/>
</dbReference>
<evidence type="ECO:0000313" key="4">
    <source>
        <dbReference type="WBParaSite" id="nRc.2.0.1.t08490-RA"/>
    </source>
</evidence>
<dbReference type="Proteomes" id="UP000887565">
    <property type="component" value="Unplaced"/>
</dbReference>
<accession>A0A915I3S9</accession>